<dbReference type="AlphaFoldDB" id="A0A024TIC6"/>
<feature type="compositionally biased region" description="Polar residues" evidence="1">
    <location>
        <begin position="81"/>
        <end position="102"/>
    </location>
</feature>
<name>A0A024TIC6_9STRA</name>
<accession>A0A024TIC6</accession>
<evidence type="ECO:0000313" key="2">
    <source>
        <dbReference type="EMBL" id="ETV93808.1"/>
    </source>
</evidence>
<evidence type="ECO:0000256" key="1">
    <source>
        <dbReference type="SAM" id="MobiDB-lite"/>
    </source>
</evidence>
<feature type="compositionally biased region" description="Polar residues" evidence="1">
    <location>
        <begin position="143"/>
        <end position="156"/>
    </location>
</feature>
<dbReference type="VEuPathDB" id="FungiDB:H310_12371"/>
<feature type="compositionally biased region" description="Acidic residues" evidence="1">
    <location>
        <begin position="49"/>
        <end position="78"/>
    </location>
</feature>
<proteinExistence type="predicted"/>
<organism evidence="2">
    <name type="scientific">Aphanomyces invadans</name>
    <dbReference type="NCBI Taxonomy" id="157072"/>
    <lineage>
        <taxon>Eukaryota</taxon>
        <taxon>Sar</taxon>
        <taxon>Stramenopiles</taxon>
        <taxon>Oomycota</taxon>
        <taxon>Saprolegniomycetes</taxon>
        <taxon>Saprolegniales</taxon>
        <taxon>Verrucalvaceae</taxon>
        <taxon>Aphanomyces</taxon>
    </lineage>
</organism>
<sequence length="166" mass="16975">MQTQRAIKCAELVNTNANSSSGDPKSSKDAIALSGDAPASSDENLKSDLDDDDMESDADADGSDADGEDEDHDCDDVDMGSSASPAVSSKTTKATVTPSASQGRIDAAASVSDRAEPSTQGLEQEGDRNHQPFSGGQDLNVGQRFSSSDDTANAANGQAKVPPPPT</sequence>
<dbReference type="GeneID" id="20089421"/>
<protein>
    <submittedName>
        <fullName evidence="2">Uncharacterized protein</fullName>
    </submittedName>
</protein>
<dbReference type="EMBL" id="KI913989">
    <property type="protein sequence ID" value="ETV93808.1"/>
    <property type="molecule type" value="Genomic_DNA"/>
</dbReference>
<feature type="region of interest" description="Disordered" evidence="1">
    <location>
        <begin position="14"/>
        <end position="166"/>
    </location>
</feature>
<gene>
    <name evidence="2" type="ORF">H310_12371</name>
</gene>
<dbReference type="RefSeq" id="XP_008877617.1">
    <property type="nucleotide sequence ID" value="XM_008879395.1"/>
</dbReference>
<reference evidence="2" key="1">
    <citation type="submission" date="2013-12" db="EMBL/GenBank/DDBJ databases">
        <title>The Genome Sequence of Aphanomyces invadans NJM9701.</title>
        <authorList>
            <consortium name="The Broad Institute Genomics Platform"/>
            <person name="Russ C."/>
            <person name="Tyler B."/>
            <person name="van West P."/>
            <person name="Dieguez-Uribeondo J."/>
            <person name="Young S.K."/>
            <person name="Zeng Q."/>
            <person name="Gargeya S."/>
            <person name="Fitzgerald M."/>
            <person name="Abouelleil A."/>
            <person name="Alvarado L."/>
            <person name="Chapman S.B."/>
            <person name="Gainer-Dewar J."/>
            <person name="Goldberg J."/>
            <person name="Griggs A."/>
            <person name="Gujja S."/>
            <person name="Hansen M."/>
            <person name="Howarth C."/>
            <person name="Imamovic A."/>
            <person name="Ireland A."/>
            <person name="Larimer J."/>
            <person name="McCowan C."/>
            <person name="Murphy C."/>
            <person name="Pearson M."/>
            <person name="Poon T.W."/>
            <person name="Priest M."/>
            <person name="Roberts A."/>
            <person name="Saif S."/>
            <person name="Shea T."/>
            <person name="Sykes S."/>
            <person name="Wortman J."/>
            <person name="Nusbaum C."/>
            <person name="Birren B."/>
        </authorList>
    </citation>
    <scope>NUCLEOTIDE SEQUENCE [LARGE SCALE GENOMIC DNA]</scope>
    <source>
        <strain evidence="2">NJM9701</strain>
    </source>
</reference>
<feature type="compositionally biased region" description="Polar residues" evidence="1">
    <location>
        <begin position="14"/>
        <end position="24"/>
    </location>
</feature>